<dbReference type="PANTHER" id="PTHR10799">
    <property type="entry name" value="SNF2/RAD54 HELICASE FAMILY"/>
    <property type="match status" value="1"/>
</dbReference>
<dbReference type="PROSITE" id="PS51194">
    <property type="entry name" value="HELICASE_CTER"/>
    <property type="match status" value="1"/>
</dbReference>
<dbReference type="InterPro" id="IPR001650">
    <property type="entry name" value="Helicase_C-like"/>
</dbReference>
<name>A0A210RVQ2_9BURK</name>
<dbReference type="InterPro" id="IPR000330">
    <property type="entry name" value="SNF2_N"/>
</dbReference>
<dbReference type="GO" id="GO:0004386">
    <property type="term" value="F:helicase activity"/>
    <property type="evidence" value="ECO:0007669"/>
    <property type="project" value="UniProtKB-KW"/>
</dbReference>
<keyword evidence="5" id="KW-1185">Reference proteome</keyword>
<dbReference type="RefSeq" id="WP_087909291.1">
    <property type="nucleotide sequence ID" value="NZ_NAIA01000003.1"/>
</dbReference>
<dbReference type="GO" id="GO:0005524">
    <property type="term" value="F:ATP binding"/>
    <property type="evidence" value="ECO:0007669"/>
    <property type="project" value="InterPro"/>
</dbReference>
<dbReference type="GO" id="GO:0016787">
    <property type="term" value="F:hydrolase activity"/>
    <property type="evidence" value="ECO:0007669"/>
    <property type="project" value="UniProtKB-KW"/>
</dbReference>
<dbReference type="PROSITE" id="PS51192">
    <property type="entry name" value="HELICASE_ATP_BIND_1"/>
    <property type="match status" value="1"/>
</dbReference>
<evidence type="ECO:0000256" key="1">
    <source>
        <dbReference type="ARBA" id="ARBA00022801"/>
    </source>
</evidence>
<dbReference type="SUPFAM" id="SSF52540">
    <property type="entry name" value="P-loop containing nucleoside triphosphate hydrolases"/>
    <property type="match status" value="2"/>
</dbReference>
<feature type="domain" description="Helicase C-terminal" evidence="3">
    <location>
        <begin position="815"/>
        <end position="977"/>
    </location>
</feature>
<dbReference type="AlphaFoldDB" id="A0A210RVQ2"/>
<evidence type="ECO:0000259" key="2">
    <source>
        <dbReference type="PROSITE" id="PS51192"/>
    </source>
</evidence>
<sequence length="988" mass="109606">MTKFTFAWNPVPNGIEVKGIILDGASKQSIAINNWPSDAKQKSISALSKIEALCEDGDTGVQRLVDGYFISDHTLATLSEHQAVALNLPANIPLELRLTLSGPLVNEKTKTVVAWHNSSGTKIRGQEAGAIFFDGITHYRIPDPIYSLITCADAFNEWNGQSLDDRLSLVSNLKDALELCSGEKISADNGLGTMRFSHAAAVSLDLKISKSGVDFDPVIFSQDTIDSSADSGEGVKESQALLSPELQKVFAQQFRSQSSPRPTYVLERGHYVYIDPTIRQAIACIKKYQNESPEVRARFVKSPQSFIRDELIAGGVPEDAVDQIVSTSFVETDGFSSRVLEIGLWQPPVLPFVKRNPKTWVPEGYGLKVGSKSYVIKETDIHALAQSVAQAIKDQQSGVKIGDGVDELPATNDSLQALNALIEHVLKLPPVELDPNVQINKPNPVEKIKPPLTRSQKSILRVQDNFQSESFVAQFSPRYTFKGLEIPSGLKTSLKDHQNEGVSWMQEAWSLGYPGVLLADDMGLGKTFQALSFLCWLKEKSKNKNKQPILVVAPISLLGNWEKEAAIHLNDDALGSMALLYGSNIKDYKINSGTRSDVVEGSATLDISQLKGYDWILTNYNTMRDYHISLASIDFQCIVFDEMQNIKNPQAMMTNAAQSLNAEFQIGLTGTPIENSLADIWTIFDTLMPGFLGLGDLRRFMGHYTTENPDNLRELKTRLSSSKAGHPAPMLRRMKHEVAKDLPKKTEKIIDEQMPSLQAGSYHEVITSAKSGHAGKSKLEMIHQMRSISLHPNYGKFETEDSGDAFIGDSARLKVMLEILESIHAKSEKVLIFIESLSMQQWLAYFLKEHFNLPEYPLRIYGNTSADKRTKIVTQFQSVENKGFDILLLSPKAAGVGLTLTAAANVIHLTRWWNPAVEDQCTDRVYRIGQDKEVTVFIPRAIHPLYGNESFDCLLHEILENKRALSREMLVPMESAGDIDYIFGKSTG</sequence>
<protein>
    <recommendedName>
        <fullName evidence="6">Helicase SNF2</fullName>
    </recommendedName>
</protein>
<keyword evidence="1" id="KW-0378">Hydrolase</keyword>
<dbReference type="SMART" id="SM00487">
    <property type="entry name" value="DEXDc"/>
    <property type="match status" value="1"/>
</dbReference>
<organism evidence="4 5">
    <name type="scientific">Polynucleobacter hirudinilacicola</name>
    <dbReference type="NCBI Taxonomy" id="1743166"/>
    <lineage>
        <taxon>Bacteria</taxon>
        <taxon>Pseudomonadati</taxon>
        <taxon>Pseudomonadota</taxon>
        <taxon>Betaproteobacteria</taxon>
        <taxon>Burkholderiales</taxon>
        <taxon>Burkholderiaceae</taxon>
        <taxon>Polynucleobacter</taxon>
    </lineage>
</organism>
<dbReference type="CDD" id="cd18793">
    <property type="entry name" value="SF2_C_SNF"/>
    <property type="match status" value="1"/>
</dbReference>
<dbReference type="Gene3D" id="3.40.50.300">
    <property type="entry name" value="P-loop containing nucleotide triphosphate hydrolases"/>
    <property type="match status" value="1"/>
</dbReference>
<dbReference type="InterPro" id="IPR038718">
    <property type="entry name" value="SNF2-like_sf"/>
</dbReference>
<dbReference type="InterPro" id="IPR049730">
    <property type="entry name" value="SNF2/RAD54-like_C"/>
</dbReference>
<dbReference type="OrthoDB" id="9760715at2"/>
<gene>
    <name evidence="4" type="ORF">B6A14_04590</name>
</gene>
<proteinExistence type="predicted"/>
<evidence type="ECO:0000313" key="4">
    <source>
        <dbReference type="EMBL" id="OWF65095.1"/>
    </source>
</evidence>
<dbReference type="InterPro" id="IPR027417">
    <property type="entry name" value="P-loop_NTPase"/>
</dbReference>
<dbReference type="InterPro" id="IPR014001">
    <property type="entry name" value="Helicase_ATP-bd"/>
</dbReference>
<reference evidence="4 5" key="1">
    <citation type="submission" date="2017-03" db="EMBL/GenBank/DDBJ databases">
        <title>New species Polynucleobacter sp. MWH-EgelM1-30-B4.</title>
        <authorList>
            <person name="Hahn M.W."/>
        </authorList>
    </citation>
    <scope>NUCLEOTIDE SEQUENCE [LARGE SCALE GENOMIC DNA]</scope>
    <source>
        <strain evidence="4 5">MWH-EgelM1-30-B4</strain>
    </source>
</reference>
<feature type="domain" description="Helicase ATP-binding" evidence="2">
    <location>
        <begin position="507"/>
        <end position="690"/>
    </location>
</feature>
<accession>A0A210RVQ2</accession>
<dbReference type="SMART" id="SM00490">
    <property type="entry name" value="HELICc"/>
    <property type="match status" value="1"/>
</dbReference>
<comment type="caution">
    <text evidence="4">The sequence shown here is derived from an EMBL/GenBank/DDBJ whole genome shotgun (WGS) entry which is preliminary data.</text>
</comment>
<dbReference type="Proteomes" id="UP000196880">
    <property type="component" value="Unassembled WGS sequence"/>
</dbReference>
<dbReference type="Gene3D" id="3.40.50.10810">
    <property type="entry name" value="Tandem AAA-ATPase domain"/>
    <property type="match status" value="1"/>
</dbReference>
<dbReference type="Pfam" id="PF00176">
    <property type="entry name" value="SNF2-rel_dom"/>
    <property type="match status" value="1"/>
</dbReference>
<evidence type="ECO:0008006" key="6">
    <source>
        <dbReference type="Google" id="ProtNLM"/>
    </source>
</evidence>
<dbReference type="Pfam" id="PF00271">
    <property type="entry name" value="Helicase_C"/>
    <property type="match status" value="1"/>
</dbReference>
<dbReference type="EMBL" id="NAIA01000003">
    <property type="protein sequence ID" value="OWF65095.1"/>
    <property type="molecule type" value="Genomic_DNA"/>
</dbReference>
<evidence type="ECO:0000313" key="5">
    <source>
        <dbReference type="Proteomes" id="UP000196880"/>
    </source>
</evidence>
<evidence type="ECO:0000259" key="3">
    <source>
        <dbReference type="PROSITE" id="PS51194"/>
    </source>
</evidence>